<dbReference type="AlphaFoldDB" id="A0A0A9HQC2"/>
<evidence type="ECO:0000313" key="1">
    <source>
        <dbReference type="EMBL" id="JAE38937.1"/>
    </source>
</evidence>
<organism evidence="1">
    <name type="scientific">Arundo donax</name>
    <name type="common">Giant reed</name>
    <name type="synonym">Donax arundinaceus</name>
    <dbReference type="NCBI Taxonomy" id="35708"/>
    <lineage>
        <taxon>Eukaryota</taxon>
        <taxon>Viridiplantae</taxon>
        <taxon>Streptophyta</taxon>
        <taxon>Embryophyta</taxon>
        <taxon>Tracheophyta</taxon>
        <taxon>Spermatophyta</taxon>
        <taxon>Magnoliopsida</taxon>
        <taxon>Liliopsida</taxon>
        <taxon>Poales</taxon>
        <taxon>Poaceae</taxon>
        <taxon>PACMAD clade</taxon>
        <taxon>Arundinoideae</taxon>
        <taxon>Arundineae</taxon>
        <taxon>Arundo</taxon>
    </lineage>
</organism>
<protein>
    <submittedName>
        <fullName evidence="1">Uncharacterized protein</fullName>
    </submittedName>
</protein>
<reference evidence="1" key="2">
    <citation type="journal article" date="2015" name="Data Brief">
        <title>Shoot transcriptome of the giant reed, Arundo donax.</title>
        <authorList>
            <person name="Barrero R.A."/>
            <person name="Guerrero F.D."/>
            <person name="Moolhuijzen P."/>
            <person name="Goolsby J.A."/>
            <person name="Tidwell J."/>
            <person name="Bellgard S.E."/>
            <person name="Bellgard M.I."/>
        </authorList>
    </citation>
    <scope>NUCLEOTIDE SEQUENCE</scope>
    <source>
        <tissue evidence="1">Shoot tissue taken approximately 20 cm above the soil surface</tissue>
    </source>
</reference>
<dbReference type="EMBL" id="GBRH01158959">
    <property type="protein sequence ID" value="JAE38937.1"/>
    <property type="molecule type" value="Transcribed_RNA"/>
</dbReference>
<reference evidence="1" key="1">
    <citation type="submission" date="2014-09" db="EMBL/GenBank/DDBJ databases">
        <authorList>
            <person name="Magalhaes I.L.F."/>
            <person name="Oliveira U."/>
            <person name="Santos F.R."/>
            <person name="Vidigal T.H.D.A."/>
            <person name="Brescovit A.D."/>
            <person name="Santos A.J."/>
        </authorList>
    </citation>
    <scope>NUCLEOTIDE SEQUENCE</scope>
    <source>
        <tissue evidence="1">Shoot tissue taken approximately 20 cm above the soil surface</tissue>
    </source>
</reference>
<proteinExistence type="predicted"/>
<accession>A0A0A9HQC2</accession>
<name>A0A0A9HQC2_ARUDO</name>
<sequence>MSSVSIIGTHCPDYHPSWVLCPVTLSESWNGNGLCGTINYWNGDAILVGLETPDFSHLTGLSYFGLNCYFSMDLIVDFGYKDYPKRWFW</sequence>